<feature type="region of interest" description="Disordered" evidence="1">
    <location>
        <begin position="167"/>
        <end position="192"/>
    </location>
</feature>
<dbReference type="AlphaFoldDB" id="A0AAD7NB41"/>
<evidence type="ECO:0000313" key="3">
    <source>
        <dbReference type="Proteomes" id="UP001215598"/>
    </source>
</evidence>
<gene>
    <name evidence="2" type="ORF">B0H16DRAFT_1835926</name>
</gene>
<evidence type="ECO:0000256" key="1">
    <source>
        <dbReference type="SAM" id="MobiDB-lite"/>
    </source>
</evidence>
<dbReference type="EMBL" id="JARKIB010000057">
    <property type="protein sequence ID" value="KAJ7752859.1"/>
    <property type="molecule type" value="Genomic_DNA"/>
</dbReference>
<organism evidence="2 3">
    <name type="scientific">Mycena metata</name>
    <dbReference type="NCBI Taxonomy" id="1033252"/>
    <lineage>
        <taxon>Eukaryota</taxon>
        <taxon>Fungi</taxon>
        <taxon>Dikarya</taxon>
        <taxon>Basidiomycota</taxon>
        <taxon>Agaricomycotina</taxon>
        <taxon>Agaricomycetes</taxon>
        <taxon>Agaricomycetidae</taxon>
        <taxon>Agaricales</taxon>
        <taxon>Marasmiineae</taxon>
        <taxon>Mycenaceae</taxon>
        <taxon>Mycena</taxon>
    </lineage>
</organism>
<protein>
    <submittedName>
        <fullName evidence="2">Uncharacterized protein</fullName>
    </submittedName>
</protein>
<proteinExistence type="predicted"/>
<sequence length="492" mass="54996">MDGQLLRIKQAEYTYLTPTLEREIFQRVQQGMQLATSVLLFDESIFPSDTGRKTRRDRLSVIQMFIRIRGSGFGLENPCITFGRTGKPESSMLEYVVSAEVQKSDRMRKCFKLPHGPCAINNGAITTWMFVDPQPPFLFSSTSPSHSCCLLGLSPRLVLLFPGAPHAPAPRRDDPSARNARRTTFRPASSHSTLTVPSTKIITAFNAAIPCAIHRSPTLRAHSYYTGLAFNLKLFEPCLKHLKSCLKPINLCPKHLNPSCQRFKWAPKTFKTLIPPQMFSSLAMPSFPDLVEFPRVNDREIPSPAQQLLQQTSNVCALSCAVTPNHPVVGAGHPRALFEQRPIPARVVSHTDQGEERESSGSGGWTARLEGRHISIEGGLSQVLDWDTQRGRDFQNVAHFVHCCDGYPDQNLFTAAKMDKWLSRVDPPGEQCKRDIDNALSEFGRVVTDPALKMGFSKVPKGLHRWNSSSLDMKKRPIQVESYKPPRPAKLA</sequence>
<keyword evidence="3" id="KW-1185">Reference proteome</keyword>
<comment type="caution">
    <text evidence="2">The sequence shown here is derived from an EMBL/GenBank/DDBJ whole genome shotgun (WGS) entry which is preliminary data.</text>
</comment>
<reference evidence="2" key="1">
    <citation type="submission" date="2023-03" db="EMBL/GenBank/DDBJ databases">
        <title>Massive genome expansion in bonnet fungi (Mycena s.s.) driven by repeated elements and novel gene families across ecological guilds.</title>
        <authorList>
            <consortium name="Lawrence Berkeley National Laboratory"/>
            <person name="Harder C.B."/>
            <person name="Miyauchi S."/>
            <person name="Viragh M."/>
            <person name="Kuo A."/>
            <person name="Thoen E."/>
            <person name="Andreopoulos B."/>
            <person name="Lu D."/>
            <person name="Skrede I."/>
            <person name="Drula E."/>
            <person name="Henrissat B."/>
            <person name="Morin E."/>
            <person name="Kohler A."/>
            <person name="Barry K."/>
            <person name="LaButti K."/>
            <person name="Morin E."/>
            <person name="Salamov A."/>
            <person name="Lipzen A."/>
            <person name="Mereny Z."/>
            <person name="Hegedus B."/>
            <person name="Baldrian P."/>
            <person name="Stursova M."/>
            <person name="Weitz H."/>
            <person name="Taylor A."/>
            <person name="Grigoriev I.V."/>
            <person name="Nagy L.G."/>
            <person name="Martin F."/>
            <person name="Kauserud H."/>
        </authorList>
    </citation>
    <scope>NUCLEOTIDE SEQUENCE</scope>
    <source>
        <strain evidence="2">CBHHK182m</strain>
    </source>
</reference>
<dbReference type="Proteomes" id="UP001215598">
    <property type="component" value="Unassembled WGS sequence"/>
</dbReference>
<accession>A0AAD7NB41</accession>
<evidence type="ECO:0000313" key="2">
    <source>
        <dbReference type="EMBL" id="KAJ7752859.1"/>
    </source>
</evidence>
<name>A0AAD7NB41_9AGAR</name>